<protein>
    <recommendedName>
        <fullName evidence="4">VanZ like family protein</fullName>
    </recommendedName>
</protein>
<name>A0ABV8P5X7_9BURK</name>
<evidence type="ECO:0008006" key="4">
    <source>
        <dbReference type="Google" id="ProtNLM"/>
    </source>
</evidence>
<feature type="transmembrane region" description="Helical" evidence="1">
    <location>
        <begin position="51"/>
        <end position="72"/>
    </location>
</feature>
<keyword evidence="3" id="KW-1185">Reference proteome</keyword>
<evidence type="ECO:0000313" key="2">
    <source>
        <dbReference type="EMBL" id="MFC4203439.1"/>
    </source>
</evidence>
<feature type="transmembrane region" description="Helical" evidence="1">
    <location>
        <begin position="20"/>
        <end position="39"/>
    </location>
</feature>
<dbReference type="RefSeq" id="WP_217966644.1">
    <property type="nucleotide sequence ID" value="NZ_JAHTBN010000017.1"/>
</dbReference>
<evidence type="ECO:0000313" key="3">
    <source>
        <dbReference type="Proteomes" id="UP001595848"/>
    </source>
</evidence>
<evidence type="ECO:0000256" key="1">
    <source>
        <dbReference type="SAM" id="Phobius"/>
    </source>
</evidence>
<accession>A0ABV8P5X7</accession>
<organism evidence="2 3">
    <name type="scientific">Candidimonas humi</name>
    <dbReference type="NCBI Taxonomy" id="683355"/>
    <lineage>
        <taxon>Bacteria</taxon>
        <taxon>Pseudomonadati</taxon>
        <taxon>Pseudomonadota</taxon>
        <taxon>Betaproteobacteria</taxon>
        <taxon>Burkholderiales</taxon>
        <taxon>Alcaligenaceae</taxon>
        <taxon>Candidimonas</taxon>
    </lineage>
</organism>
<sequence length="79" mass="8328">MATHIVKLAHFLAGALLSAYLMPEGPAVAFGVVVMAAILKEVHDGVMHRKVDLLDAAAAIAGGVLSLIVHWMPQFLQAL</sequence>
<dbReference type="Proteomes" id="UP001595848">
    <property type="component" value="Unassembled WGS sequence"/>
</dbReference>
<keyword evidence="1" id="KW-1133">Transmembrane helix</keyword>
<dbReference type="EMBL" id="JBHSBV010000013">
    <property type="protein sequence ID" value="MFC4203439.1"/>
    <property type="molecule type" value="Genomic_DNA"/>
</dbReference>
<gene>
    <name evidence="2" type="ORF">ACFOY1_21005</name>
</gene>
<keyword evidence="1" id="KW-0812">Transmembrane</keyword>
<comment type="caution">
    <text evidence="2">The sequence shown here is derived from an EMBL/GenBank/DDBJ whole genome shotgun (WGS) entry which is preliminary data.</text>
</comment>
<proteinExistence type="predicted"/>
<keyword evidence="1" id="KW-0472">Membrane</keyword>
<reference evidence="3" key="1">
    <citation type="journal article" date="2019" name="Int. J. Syst. Evol. Microbiol.">
        <title>The Global Catalogue of Microorganisms (GCM) 10K type strain sequencing project: providing services to taxonomists for standard genome sequencing and annotation.</title>
        <authorList>
            <consortium name="The Broad Institute Genomics Platform"/>
            <consortium name="The Broad Institute Genome Sequencing Center for Infectious Disease"/>
            <person name="Wu L."/>
            <person name="Ma J."/>
        </authorList>
    </citation>
    <scope>NUCLEOTIDE SEQUENCE [LARGE SCALE GENOMIC DNA]</scope>
    <source>
        <strain evidence="3">LMG 24813</strain>
    </source>
</reference>